<accession>A0A9D1L0M3</accession>
<protein>
    <submittedName>
        <fullName evidence="2">GNAT family N-acetyltransferase</fullName>
    </submittedName>
</protein>
<reference evidence="2" key="2">
    <citation type="journal article" date="2021" name="PeerJ">
        <title>Extensive microbial diversity within the chicken gut microbiome revealed by metagenomics and culture.</title>
        <authorList>
            <person name="Gilroy R."/>
            <person name="Ravi A."/>
            <person name="Getino M."/>
            <person name="Pursley I."/>
            <person name="Horton D.L."/>
            <person name="Alikhan N.F."/>
            <person name="Baker D."/>
            <person name="Gharbi K."/>
            <person name="Hall N."/>
            <person name="Watson M."/>
            <person name="Adriaenssens E.M."/>
            <person name="Foster-Nyarko E."/>
            <person name="Jarju S."/>
            <person name="Secka A."/>
            <person name="Antonio M."/>
            <person name="Oren A."/>
            <person name="Chaudhuri R.R."/>
            <person name="La Ragione R."/>
            <person name="Hildebrand F."/>
            <person name="Pallen M.J."/>
        </authorList>
    </citation>
    <scope>NUCLEOTIDE SEQUENCE</scope>
    <source>
        <strain evidence="2">CHK195-11698</strain>
    </source>
</reference>
<name>A0A9D1L0M3_9FIRM</name>
<evidence type="ECO:0000313" key="3">
    <source>
        <dbReference type="Proteomes" id="UP000824175"/>
    </source>
</evidence>
<dbReference type="Proteomes" id="UP000824175">
    <property type="component" value="Unassembled WGS sequence"/>
</dbReference>
<reference evidence="2" key="1">
    <citation type="submission" date="2020-10" db="EMBL/GenBank/DDBJ databases">
        <authorList>
            <person name="Gilroy R."/>
        </authorList>
    </citation>
    <scope>NUCLEOTIDE SEQUENCE</scope>
    <source>
        <strain evidence="2">CHK195-11698</strain>
    </source>
</reference>
<comment type="caution">
    <text evidence="2">The sequence shown here is derived from an EMBL/GenBank/DDBJ whole genome shotgun (WGS) entry which is preliminary data.</text>
</comment>
<dbReference type="Gene3D" id="3.40.630.30">
    <property type="match status" value="1"/>
</dbReference>
<proteinExistence type="predicted"/>
<dbReference type="GO" id="GO:0016747">
    <property type="term" value="F:acyltransferase activity, transferring groups other than amino-acyl groups"/>
    <property type="evidence" value="ECO:0007669"/>
    <property type="project" value="InterPro"/>
</dbReference>
<dbReference type="PANTHER" id="PTHR43792">
    <property type="entry name" value="GNAT FAMILY, PUTATIVE (AFU_ORTHOLOGUE AFUA_3G00765)-RELATED-RELATED"/>
    <property type="match status" value="1"/>
</dbReference>
<dbReference type="InterPro" id="IPR000182">
    <property type="entry name" value="GNAT_dom"/>
</dbReference>
<dbReference type="InterPro" id="IPR016181">
    <property type="entry name" value="Acyl_CoA_acyltransferase"/>
</dbReference>
<evidence type="ECO:0000313" key="2">
    <source>
        <dbReference type="EMBL" id="HIU13047.1"/>
    </source>
</evidence>
<dbReference type="AlphaFoldDB" id="A0A9D1L0M3"/>
<dbReference type="PROSITE" id="PS51186">
    <property type="entry name" value="GNAT"/>
    <property type="match status" value="1"/>
</dbReference>
<sequence>MKRIRLRRARAKDWQAIKPIRNSAFVLAYNCMQELNDKQLEEMASQDAQSANVWYIERLIDGSLIGAIYAGEDSLRFGVNSCEISYYLGEAYSHQGYMSEALEEVIRQLFERYDCISARAFKDNEASCRLLERLGFQLEGILTQAIRGYGNKVHDDCLYVLKK</sequence>
<dbReference type="SUPFAM" id="SSF55729">
    <property type="entry name" value="Acyl-CoA N-acyltransferases (Nat)"/>
    <property type="match status" value="1"/>
</dbReference>
<evidence type="ECO:0000259" key="1">
    <source>
        <dbReference type="PROSITE" id="PS51186"/>
    </source>
</evidence>
<dbReference type="InterPro" id="IPR051531">
    <property type="entry name" value="N-acetyltransferase"/>
</dbReference>
<organism evidence="2 3">
    <name type="scientific">Candidatus Fimiplasma intestinipullorum</name>
    <dbReference type="NCBI Taxonomy" id="2840825"/>
    <lineage>
        <taxon>Bacteria</taxon>
        <taxon>Bacillati</taxon>
        <taxon>Bacillota</taxon>
        <taxon>Clostridia</taxon>
        <taxon>Eubacteriales</taxon>
        <taxon>Candidatus Fimiplasma</taxon>
    </lineage>
</organism>
<gene>
    <name evidence="2" type="ORF">IAD15_03145</name>
</gene>
<dbReference type="Pfam" id="PF13302">
    <property type="entry name" value="Acetyltransf_3"/>
    <property type="match status" value="1"/>
</dbReference>
<feature type="domain" description="N-acetyltransferase" evidence="1">
    <location>
        <begin position="4"/>
        <end position="163"/>
    </location>
</feature>
<dbReference type="EMBL" id="DVMJ01000022">
    <property type="protein sequence ID" value="HIU13047.1"/>
    <property type="molecule type" value="Genomic_DNA"/>
</dbReference>